<evidence type="ECO:0000256" key="3">
    <source>
        <dbReference type="ARBA" id="ARBA00022989"/>
    </source>
</evidence>
<protein>
    <submittedName>
        <fullName evidence="5">Uncharacterized protein</fullName>
    </submittedName>
</protein>
<evidence type="ECO:0000256" key="4">
    <source>
        <dbReference type="ARBA" id="ARBA00023136"/>
    </source>
</evidence>
<gene>
    <name evidence="5" type="ORF">DFQ59_101273</name>
</gene>
<dbReference type="AlphaFoldDB" id="A0A369CIR6"/>
<evidence type="ECO:0000313" key="6">
    <source>
        <dbReference type="Proteomes" id="UP000252707"/>
    </source>
</evidence>
<sequence>MTRFDDSTLVAYVDGELDNDTAAAVEEWLARDPAAAARARRLREQSGLLRAAFNGVVNEPVPQRLRHCAEAAPDNITPLPRRAGLSPAWNVALPVAATLAALTVGLGSGAFLYDWRSHTLEQEAASDRVALLEQIERTVNDALENQLSGTPVSLKDRIPDSTFTVTPLRTYQDDSGRYCREYRQELVSGDAREVSYGLSCRTGDARWESQLLLLNGGRKQRM</sequence>
<dbReference type="Proteomes" id="UP000252707">
    <property type="component" value="Unassembled WGS sequence"/>
</dbReference>
<organism evidence="5 6">
    <name type="scientific">Thioalbus denitrificans</name>
    <dbReference type="NCBI Taxonomy" id="547122"/>
    <lineage>
        <taxon>Bacteria</taxon>
        <taxon>Pseudomonadati</taxon>
        <taxon>Pseudomonadota</taxon>
        <taxon>Gammaproteobacteria</taxon>
        <taxon>Chromatiales</taxon>
        <taxon>Ectothiorhodospiraceae</taxon>
        <taxon>Thioalbus</taxon>
    </lineage>
</organism>
<dbReference type="InterPro" id="IPR041916">
    <property type="entry name" value="Anti_sigma_zinc_sf"/>
</dbReference>
<accession>A0A369CIR6</accession>
<dbReference type="PANTHER" id="PTHR37461:SF1">
    <property type="entry name" value="ANTI-SIGMA-K FACTOR RSKA"/>
    <property type="match status" value="1"/>
</dbReference>
<comment type="subcellular location">
    <subcellularLocation>
        <location evidence="1">Membrane</location>
        <topology evidence="1">Single-pass membrane protein</topology>
    </subcellularLocation>
</comment>
<dbReference type="GO" id="GO:0016989">
    <property type="term" value="F:sigma factor antagonist activity"/>
    <property type="evidence" value="ECO:0007669"/>
    <property type="project" value="TreeGrafter"/>
</dbReference>
<dbReference type="EMBL" id="QPJY01000001">
    <property type="protein sequence ID" value="RCX32975.1"/>
    <property type="molecule type" value="Genomic_DNA"/>
</dbReference>
<dbReference type="OrthoDB" id="5296356at2"/>
<dbReference type="Gene3D" id="1.10.10.1320">
    <property type="entry name" value="Anti-sigma factor, zinc-finger domain"/>
    <property type="match status" value="1"/>
</dbReference>
<keyword evidence="4" id="KW-0472">Membrane</keyword>
<dbReference type="InterPro" id="IPR051474">
    <property type="entry name" value="Anti-sigma-K/W_factor"/>
</dbReference>
<keyword evidence="6" id="KW-1185">Reference proteome</keyword>
<dbReference type="RefSeq" id="WP_114277867.1">
    <property type="nucleotide sequence ID" value="NZ_QPJY01000001.1"/>
</dbReference>
<reference evidence="5 6" key="1">
    <citation type="submission" date="2018-07" db="EMBL/GenBank/DDBJ databases">
        <title>Genomic Encyclopedia of Type Strains, Phase IV (KMG-IV): sequencing the most valuable type-strain genomes for metagenomic binning, comparative biology and taxonomic classification.</title>
        <authorList>
            <person name="Goeker M."/>
        </authorList>
    </citation>
    <scope>NUCLEOTIDE SEQUENCE [LARGE SCALE GENOMIC DNA]</scope>
    <source>
        <strain evidence="5 6">DSM 26407</strain>
    </source>
</reference>
<proteinExistence type="predicted"/>
<evidence type="ECO:0000313" key="5">
    <source>
        <dbReference type="EMBL" id="RCX32975.1"/>
    </source>
</evidence>
<comment type="caution">
    <text evidence="5">The sequence shown here is derived from an EMBL/GenBank/DDBJ whole genome shotgun (WGS) entry which is preliminary data.</text>
</comment>
<name>A0A369CIR6_9GAMM</name>
<evidence type="ECO:0000256" key="2">
    <source>
        <dbReference type="ARBA" id="ARBA00022692"/>
    </source>
</evidence>
<dbReference type="GO" id="GO:0016020">
    <property type="term" value="C:membrane"/>
    <property type="evidence" value="ECO:0007669"/>
    <property type="project" value="UniProtKB-SubCell"/>
</dbReference>
<dbReference type="GO" id="GO:0006417">
    <property type="term" value="P:regulation of translation"/>
    <property type="evidence" value="ECO:0007669"/>
    <property type="project" value="TreeGrafter"/>
</dbReference>
<dbReference type="PANTHER" id="PTHR37461">
    <property type="entry name" value="ANTI-SIGMA-K FACTOR RSKA"/>
    <property type="match status" value="1"/>
</dbReference>
<evidence type="ECO:0000256" key="1">
    <source>
        <dbReference type="ARBA" id="ARBA00004167"/>
    </source>
</evidence>
<keyword evidence="3" id="KW-1133">Transmembrane helix</keyword>
<keyword evidence="2" id="KW-0812">Transmembrane</keyword>